<dbReference type="Pfam" id="PF03658">
    <property type="entry name" value="Ub-RnfH"/>
    <property type="match status" value="1"/>
</dbReference>
<proteinExistence type="inferred from homology"/>
<dbReference type="OrthoDB" id="9796575at2"/>
<dbReference type="STRING" id="657387.BH688_07805"/>
<dbReference type="KEGG" id="kuy:FY550_14415"/>
<protein>
    <recommendedName>
        <fullName evidence="2">UPF0125 protein FY550_14415</fullName>
    </recommendedName>
</protein>
<evidence type="ECO:0000256" key="1">
    <source>
        <dbReference type="ARBA" id="ARBA00010645"/>
    </source>
</evidence>
<dbReference type="SUPFAM" id="SSF54285">
    <property type="entry name" value="MoaD/ThiS"/>
    <property type="match status" value="1"/>
</dbReference>
<dbReference type="Gene3D" id="3.10.20.280">
    <property type="entry name" value="RnfH-like"/>
    <property type="match status" value="1"/>
</dbReference>
<evidence type="ECO:0000313" key="4">
    <source>
        <dbReference type="Proteomes" id="UP000322553"/>
    </source>
</evidence>
<dbReference type="RefSeq" id="WP_070978114.1">
    <property type="nucleotide sequence ID" value="NZ_CP043420.1"/>
</dbReference>
<reference evidence="3 4" key="1">
    <citation type="submission" date="2019-08" db="EMBL/GenBank/DDBJ databases">
        <title>Complete genome sequence of Kushneria sp. YCWA18, a halophilic phosphate-solubilizing bacterium isolated from Daqiao saltern in China.</title>
        <authorList>
            <person name="Du G.-X."/>
            <person name="Qu L.-Y."/>
        </authorList>
    </citation>
    <scope>NUCLEOTIDE SEQUENCE [LARGE SCALE GENOMIC DNA]</scope>
    <source>
        <strain evidence="3 4">YCWA18</strain>
    </source>
</reference>
<name>A0A1S1NW50_9GAMM</name>
<dbReference type="HAMAP" id="MF_00460">
    <property type="entry name" value="UPF0125_RnfH"/>
    <property type="match status" value="1"/>
</dbReference>
<evidence type="ECO:0000256" key="2">
    <source>
        <dbReference type="HAMAP-Rule" id="MF_00460"/>
    </source>
</evidence>
<dbReference type="InterPro" id="IPR037021">
    <property type="entry name" value="RnfH_sf"/>
</dbReference>
<dbReference type="InterPro" id="IPR005346">
    <property type="entry name" value="RnfH"/>
</dbReference>
<sequence length="100" mass="11242">MDAERITIELAYAEPADQQVMALEVIPGTTVLEAFESSGLRIRFATLAETPAVELDFGIFGEPVPDPASRVVQPGDRIEIYRPLRRDPKQARRARARHQR</sequence>
<gene>
    <name evidence="3" type="ORF">FY550_14415</name>
</gene>
<dbReference type="PANTHER" id="PTHR37483:SF1">
    <property type="entry name" value="UPF0125 PROTEIN RATB"/>
    <property type="match status" value="1"/>
</dbReference>
<dbReference type="Proteomes" id="UP000322553">
    <property type="component" value="Chromosome"/>
</dbReference>
<organism evidence="3 4">
    <name type="scientific">Kushneria phosphatilytica</name>
    <dbReference type="NCBI Taxonomy" id="657387"/>
    <lineage>
        <taxon>Bacteria</taxon>
        <taxon>Pseudomonadati</taxon>
        <taxon>Pseudomonadota</taxon>
        <taxon>Gammaproteobacteria</taxon>
        <taxon>Oceanospirillales</taxon>
        <taxon>Halomonadaceae</taxon>
        <taxon>Kushneria</taxon>
    </lineage>
</organism>
<evidence type="ECO:0000313" key="3">
    <source>
        <dbReference type="EMBL" id="QEL12211.1"/>
    </source>
</evidence>
<dbReference type="EMBL" id="CP043420">
    <property type="protein sequence ID" value="QEL12211.1"/>
    <property type="molecule type" value="Genomic_DNA"/>
</dbReference>
<dbReference type="AlphaFoldDB" id="A0A1S1NW50"/>
<dbReference type="PANTHER" id="PTHR37483">
    <property type="entry name" value="UPF0125 PROTEIN RATB"/>
    <property type="match status" value="1"/>
</dbReference>
<keyword evidence="4" id="KW-1185">Reference proteome</keyword>
<comment type="similarity">
    <text evidence="1 2">Belongs to the UPF0125 (RnfH) family.</text>
</comment>
<dbReference type="InterPro" id="IPR016155">
    <property type="entry name" value="Mopterin_synth/thiamin_S_b"/>
</dbReference>
<accession>A0A1S1NW50</accession>